<protein>
    <submittedName>
        <fullName evidence="1">Uncharacterized protein</fullName>
    </submittedName>
</protein>
<gene>
    <name evidence="1" type="ORF">CHS0354_008008</name>
</gene>
<comment type="caution">
    <text evidence="1">The sequence shown here is derived from an EMBL/GenBank/DDBJ whole genome shotgun (WGS) entry which is preliminary data.</text>
</comment>
<reference evidence="1" key="1">
    <citation type="journal article" date="2021" name="Genome Biol. Evol.">
        <title>A High-Quality Reference Genome for a Parasitic Bivalve with Doubly Uniparental Inheritance (Bivalvia: Unionida).</title>
        <authorList>
            <person name="Smith C.H."/>
        </authorList>
    </citation>
    <scope>NUCLEOTIDE SEQUENCE</scope>
    <source>
        <strain evidence="1">CHS0354</strain>
    </source>
</reference>
<reference evidence="1" key="3">
    <citation type="submission" date="2023-05" db="EMBL/GenBank/DDBJ databases">
        <authorList>
            <person name="Smith C.H."/>
        </authorList>
    </citation>
    <scope>NUCLEOTIDE SEQUENCE</scope>
    <source>
        <strain evidence="1">CHS0354</strain>
        <tissue evidence="1">Mantle</tissue>
    </source>
</reference>
<name>A0AAE0SBP6_9BIVA</name>
<reference evidence="1" key="2">
    <citation type="journal article" date="2021" name="Genome Biol. Evol.">
        <title>Developing a high-quality reference genome for a parasitic bivalve with doubly uniparental inheritance (Bivalvia: Unionida).</title>
        <authorList>
            <person name="Smith C.H."/>
        </authorList>
    </citation>
    <scope>NUCLEOTIDE SEQUENCE</scope>
    <source>
        <strain evidence="1">CHS0354</strain>
        <tissue evidence="1">Mantle</tissue>
    </source>
</reference>
<evidence type="ECO:0000313" key="2">
    <source>
        <dbReference type="Proteomes" id="UP001195483"/>
    </source>
</evidence>
<dbReference type="Proteomes" id="UP001195483">
    <property type="component" value="Unassembled WGS sequence"/>
</dbReference>
<dbReference type="AlphaFoldDB" id="A0AAE0SBP6"/>
<dbReference type="EMBL" id="JAEAOA010000537">
    <property type="protein sequence ID" value="KAK3589055.1"/>
    <property type="molecule type" value="Genomic_DNA"/>
</dbReference>
<accession>A0AAE0SBP6</accession>
<evidence type="ECO:0000313" key="1">
    <source>
        <dbReference type="EMBL" id="KAK3589055.1"/>
    </source>
</evidence>
<proteinExistence type="predicted"/>
<sequence>MKEDVKHSFSLVRAYIQARSQEYKNLELPRAAYEAIKSAPTLYTVDDAISSMDTMNSGPYGQVHVYTTYNSSNETIRIKARHLKPEHLTRLVLNYLIDHSSRYAPTLIFGRSSIKASISPFPLADKRKTFPET</sequence>
<keyword evidence="2" id="KW-1185">Reference proteome</keyword>
<organism evidence="1 2">
    <name type="scientific">Potamilus streckersoni</name>
    <dbReference type="NCBI Taxonomy" id="2493646"/>
    <lineage>
        <taxon>Eukaryota</taxon>
        <taxon>Metazoa</taxon>
        <taxon>Spiralia</taxon>
        <taxon>Lophotrochozoa</taxon>
        <taxon>Mollusca</taxon>
        <taxon>Bivalvia</taxon>
        <taxon>Autobranchia</taxon>
        <taxon>Heteroconchia</taxon>
        <taxon>Palaeoheterodonta</taxon>
        <taxon>Unionida</taxon>
        <taxon>Unionoidea</taxon>
        <taxon>Unionidae</taxon>
        <taxon>Ambleminae</taxon>
        <taxon>Lampsilini</taxon>
        <taxon>Potamilus</taxon>
    </lineage>
</organism>